<dbReference type="InterPro" id="IPR025345">
    <property type="entry name" value="DUF4249"/>
</dbReference>
<sequence>MRTRFPRLVGGLAVLLLPLACVDPEDILLRGTVDVLVVDGTITNGAEPQLIKLNRSTADRLTGLLGTTPIRGATLQVIEDSSLVIASHETTAGSYQLPADFRGRVGHTYQLRFVLPGGEQYQSNAQTMPPAPPIERVYARFNPSSLNSTLLQGFSAAHDVYVDLQDPQGETNFYRWDWKLWETQGVCRTCVQGRYSINNVLTQYAANGFRYFTTGDSLFENCFYPPADDPSASQYFAYDYPCRTHCWALFYSHDLHVFADTYSNGRLITGRQVAQIPYYQHSPCLVEIRQSALTPSAYQYFRQLADQTQKTGGVADIPPAALGGNVHNLADSREGIVGFFTAAAVATSPYWLDRKDATGIPLGATDPAGGSGVLGAELFYALSKRQPLLEPSPPTGPAFQILGKAQPQPTAICESTERQTPVKPIGWRD</sequence>
<dbReference type="Pfam" id="PF14054">
    <property type="entry name" value="DUF4249"/>
    <property type="match status" value="1"/>
</dbReference>
<feature type="region of interest" description="Disordered" evidence="1">
    <location>
        <begin position="391"/>
        <end position="429"/>
    </location>
</feature>
<evidence type="ECO:0000313" key="3">
    <source>
        <dbReference type="Proteomes" id="UP000198598"/>
    </source>
</evidence>
<dbReference type="EMBL" id="FOLQ01000023">
    <property type="protein sequence ID" value="SFE96060.1"/>
    <property type="molecule type" value="Genomic_DNA"/>
</dbReference>
<evidence type="ECO:0000313" key="2">
    <source>
        <dbReference type="EMBL" id="SFE96060.1"/>
    </source>
</evidence>
<accession>A0A1I2EV12</accession>
<reference evidence="2 3" key="1">
    <citation type="submission" date="2016-10" db="EMBL/GenBank/DDBJ databases">
        <authorList>
            <person name="de Groot N.N."/>
        </authorList>
    </citation>
    <scope>NUCLEOTIDE SEQUENCE [LARGE SCALE GENOMIC DNA]</scope>
    <source>
        <strain evidence="2 3">DSM 26130</strain>
    </source>
</reference>
<evidence type="ECO:0000256" key="1">
    <source>
        <dbReference type="SAM" id="MobiDB-lite"/>
    </source>
</evidence>
<name>A0A1I2EV12_9BACT</name>
<keyword evidence="3" id="KW-1185">Reference proteome</keyword>
<dbReference type="AlphaFoldDB" id="A0A1I2EV12"/>
<evidence type="ECO:0008006" key="4">
    <source>
        <dbReference type="Google" id="ProtNLM"/>
    </source>
</evidence>
<dbReference type="OrthoDB" id="922982at2"/>
<dbReference type="Proteomes" id="UP000198598">
    <property type="component" value="Unassembled WGS sequence"/>
</dbReference>
<dbReference type="RefSeq" id="WP_093833424.1">
    <property type="nucleotide sequence ID" value="NZ_FOLQ01000023.1"/>
</dbReference>
<gene>
    <name evidence="2" type="ORF">SAMN05216167_12338</name>
</gene>
<proteinExistence type="predicted"/>
<dbReference type="STRING" id="662367.SAMN05216167_12338"/>
<protein>
    <recommendedName>
        <fullName evidence="4">DUF4249 domain-containing protein</fullName>
    </recommendedName>
</protein>
<organism evidence="2 3">
    <name type="scientific">Spirosoma endophyticum</name>
    <dbReference type="NCBI Taxonomy" id="662367"/>
    <lineage>
        <taxon>Bacteria</taxon>
        <taxon>Pseudomonadati</taxon>
        <taxon>Bacteroidota</taxon>
        <taxon>Cytophagia</taxon>
        <taxon>Cytophagales</taxon>
        <taxon>Cytophagaceae</taxon>
        <taxon>Spirosoma</taxon>
    </lineage>
</organism>